<evidence type="ECO:0000256" key="1">
    <source>
        <dbReference type="ARBA" id="ARBA00093462"/>
    </source>
</evidence>
<sequence length="447" mass="51109">MFETADPKQKFFVANSVRLYPDTLQILVRLYQPLVGAMSISLYQTLVYNYSPHMILSDSRGLYYLQEQMDCGLKDIFKSLHKLEAVGLVKTHLVDNEVSSILAFELLKVPSSQEFFSTALLTSLLREKVGQSAFYDLSQYFATKARMHQQPVKKGKDISASFFDVFRLPEDEAITPSVEVQEAAAANQVGKIASAQVNEKTGIDWDYMKDRFRLYHIDPQEIEAKKAEIISLMQLYGINEQEFIDETLPTLHGESQLNLREISRLLSESYKNQNSKQQIQQTVQQNQKMQVSVKLSDEHQAILLEARRKTPAEFLYFLKSQKGGYTTASENKVLNSLINRGLPVEFVNILTYVCLQYDSVLAPNLANKIANDWLQNHVATAEQALAYIEKRPAKIANSRRSRAVTVKRHEQKTDWSKVKAKTDSNIDLNQLDNMFRNLEDSDDSQEK</sequence>
<dbReference type="Pfam" id="PF07261">
    <property type="entry name" value="DnaB_2"/>
    <property type="match status" value="1"/>
</dbReference>
<evidence type="ECO:0000259" key="3">
    <source>
        <dbReference type="Pfam" id="PF07261"/>
    </source>
</evidence>
<keyword evidence="5" id="KW-0547">Nucleotide-binding</keyword>
<protein>
    <submittedName>
        <fullName evidence="5">Replicative DNA helicase DnaB</fullName>
    </submittedName>
</protein>
<evidence type="ECO:0000259" key="4">
    <source>
        <dbReference type="Pfam" id="PF25888"/>
    </source>
</evidence>
<feature type="region of interest" description="Disordered" evidence="2">
    <location>
        <begin position="399"/>
        <end position="418"/>
    </location>
</feature>
<dbReference type="InterPro" id="IPR006343">
    <property type="entry name" value="DnaB/C_C"/>
</dbReference>
<reference evidence="5 6" key="1">
    <citation type="submission" date="2012-06" db="EMBL/GenBank/DDBJ databases">
        <title>Draft Genome Sequence of Lactobacillus pasteurii CRBIP 24.76T.</title>
        <authorList>
            <person name="Cousin S."/>
            <person name="Bouchier C."/>
            <person name="Loux V."/>
            <person name="Ma L."/>
            <person name="Creno S."/>
            <person name="Bizet C."/>
            <person name="Clermont D."/>
        </authorList>
    </citation>
    <scope>NUCLEOTIDE SEQUENCE [LARGE SCALE GENOMIC DNA]</scope>
    <source>
        <strain evidence="6">CRBIP 24.76T</strain>
    </source>
</reference>
<name>I7LBQ1_9LACO</name>
<dbReference type="RefSeq" id="WP_009560365.1">
    <property type="nucleotide sequence ID" value="NZ_AYZN01000001.1"/>
</dbReference>
<keyword evidence="5" id="KW-0067">ATP-binding</keyword>
<dbReference type="OrthoDB" id="2082007at2"/>
<keyword evidence="5" id="KW-0378">Hydrolase</keyword>
<dbReference type="PATRIC" id="fig|1423790.3.peg.35"/>
<comment type="caution">
    <text evidence="5">The sequence shown here is derived from an EMBL/GenBank/DDBJ whole genome shotgun (WGS) entry which is preliminary data.</text>
</comment>
<dbReference type="InterPro" id="IPR058660">
    <property type="entry name" value="WHD_DnaB"/>
</dbReference>
<feature type="domain" description="DnaB/C C-terminal" evidence="3">
    <location>
        <begin position="316"/>
        <end position="388"/>
    </location>
</feature>
<dbReference type="EMBL" id="CAKD01000023">
    <property type="protein sequence ID" value="CCI85801.1"/>
    <property type="molecule type" value="Genomic_DNA"/>
</dbReference>
<accession>I7LBQ1</accession>
<proteinExistence type="inferred from homology"/>
<dbReference type="GO" id="GO:0004386">
    <property type="term" value="F:helicase activity"/>
    <property type="evidence" value="ECO:0007669"/>
    <property type="project" value="UniProtKB-KW"/>
</dbReference>
<evidence type="ECO:0000313" key="5">
    <source>
        <dbReference type="EMBL" id="CCI85801.1"/>
    </source>
</evidence>
<dbReference type="Pfam" id="PF25888">
    <property type="entry name" value="WHD_DnaB"/>
    <property type="match status" value="1"/>
</dbReference>
<dbReference type="AlphaFoldDB" id="I7LBQ1"/>
<dbReference type="STRING" id="1423790.BN53_06855"/>
<feature type="domain" description="Replicative helicase loading/DNA remodeling protein DnaB N-terminal winged helix" evidence="4">
    <location>
        <begin position="7"/>
        <end position="243"/>
    </location>
</feature>
<keyword evidence="6" id="KW-1185">Reference proteome</keyword>
<keyword evidence="5" id="KW-0347">Helicase</keyword>
<dbReference type="eggNOG" id="COG3611">
    <property type="taxonomic scope" value="Bacteria"/>
</dbReference>
<evidence type="ECO:0000256" key="2">
    <source>
        <dbReference type="SAM" id="MobiDB-lite"/>
    </source>
</evidence>
<gene>
    <name evidence="5" type="ORF">BN53_06855</name>
</gene>
<evidence type="ECO:0000313" key="6">
    <source>
        <dbReference type="Proteomes" id="UP000009311"/>
    </source>
</evidence>
<feature type="compositionally biased region" description="Basic and acidic residues" evidence="2">
    <location>
        <begin position="407"/>
        <end position="418"/>
    </location>
</feature>
<organism evidence="5 6">
    <name type="scientific">Lactobacillus pasteurii DSM 23907 = CRBIP 24.76</name>
    <dbReference type="NCBI Taxonomy" id="1423790"/>
    <lineage>
        <taxon>Bacteria</taxon>
        <taxon>Bacillati</taxon>
        <taxon>Bacillota</taxon>
        <taxon>Bacilli</taxon>
        <taxon>Lactobacillales</taxon>
        <taxon>Lactobacillaceae</taxon>
        <taxon>Lactobacillus</taxon>
    </lineage>
</organism>
<comment type="similarity">
    <text evidence="1">Belongs to the DnaB/DnaD family.</text>
</comment>
<dbReference type="Proteomes" id="UP000009311">
    <property type="component" value="Unassembled WGS sequence"/>
</dbReference>